<dbReference type="SUPFAM" id="SSF49777">
    <property type="entry name" value="PEBP-like"/>
    <property type="match status" value="1"/>
</dbReference>
<proteinExistence type="predicted"/>
<comment type="caution">
    <text evidence="2">The sequence shown here is derived from an EMBL/GenBank/DDBJ whole genome shotgun (WGS) entry which is preliminary data.</text>
</comment>
<reference evidence="2" key="1">
    <citation type="submission" date="2020-11" db="EMBL/GenBank/DDBJ databases">
        <authorList>
            <consortium name="DOE Joint Genome Institute"/>
            <person name="Ahrendt S."/>
            <person name="Riley R."/>
            <person name="Andreopoulos W."/>
            <person name="Labutti K."/>
            <person name="Pangilinan J."/>
            <person name="Ruiz-Duenas F.J."/>
            <person name="Barrasa J.M."/>
            <person name="Sanchez-Garcia M."/>
            <person name="Camarero S."/>
            <person name="Miyauchi S."/>
            <person name="Serrano A."/>
            <person name="Linde D."/>
            <person name="Babiker R."/>
            <person name="Drula E."/>
            <person name="Ayuso-Fernandez I."/>
            <person name="Pacheco R."/>
            <person name="Padilla G."/>
            <person name="Ferreira P."/>
            <person name="Barriuso J."/>
            <person name="Kellner H."/>
            <person name="Castanera R."/>
            <person name="Alfaro M."/>
            <person name="Ramirez L."/>
            <person name="Pisabarro A.G."/>
            <person name="Kuo A."/>
            <person name="Tritt A."/>
            <person name="Lipzen A."/>
            <person name="He G."/>
            <person name="Yan M."/>
            <person name="Ng V."/>
            <person name="Cullen D."/>
            <person name="Martin F."/>
            <person name="Rosso M.-N."/>
            <person name="Henrissat B."/>
            <person name="Hibbett D."/>
            <person name="Martinez A.T."/>
            <person name="Grigoriev I.V."/>
        </authorList>
    </citation>
    <scope>NUCLEOTIDE SEQUENCE</scope>
    <source>
        <strain evidence="2">CBS 506.95</strain>
    </source>
</reference>
<feature type="chain" id="PRO_5040450277" evidence="1">
    <location>
        <begin position="20"/>
        <end position="211"/>
    </location>
</feature>
<dbReference type="Pfam" id="PF01161">
    <property type="entry name" value="PBP"/>
    <property type="match status" value="1"/>
</dbReference>
<protein>
    <submittedName>
        <fullName evidence="2">PEBP-like protein</fullName>
    </submittedName>
</protein>
<keyword evidence="3" id="KW-1185">Reference proteome</keyword>
<dbReference type="EMBL" id="MU157936">
    <property type="protein sequence ID" value="KAF9522743.1"/>
    <property type="molecule type" value="Genomic_DNA"/>
</dbReference>
<dbReference type="AlphaFoldDB" id="A0A9P6E554"/>
<feature type="signal peptide" evidence="1">
    <location>
        <begin position="1"/>
        <end position="19"/>
    </location>
</feature>
<dbReference type="InterPro" id="IPR008914">
    <property type="entry name" value="PEBP"/>
</dbReference>
<name>A0A9P6E554_9AGAR</name>
<dbReference type="OrthoDB" id="2506647at2759"/>
<evidence type="ECO:0000313" key="3">
    <source>
        <dbReference type="Proteomes" id="UP000807306"/>
    </source>
</evidence>
<dbReference type="PANTHER" id="PTHR11362:SF82">
    <property type="entry name" value="PHOSPHATIDYLETHANOLAMINE-BINDING PROTEIN 4"/>
    <property type="match status" value="1"/>
</dbReference>
<organism evidence="2 3">
    <name type="scientific">Crepidotus variabilis</name>
    <dbReference type="NCBI Taxonomy" id="179855"/>
    <lineage>
        <taxon>Eukaryota</taxon>
        <taxon>Fungi</taxon>
        <taxon>Dikarya</taxon>
        <taxon>Basidiomycota</taxon>
        <taxon>Agaricomycotina</taxon>
        <taxon>Agaricomycetes</taxon>
        <taxon>Agaricomycetidae</taxon>
        <taxon>Agaricales</taxon>
        <taxon>Agaricineae</taxon>
        <taxon>Crepidotaceae</taxon>
        <taxon>Crepidotus</taxon>
    </lineage>
</organism>
<dbReference type="CDD" id="cd00866">
    <property type="entry name" value="PEBP_euk"/>
    <property type="match status" value="1"/>
</dbReference>
<dbReference type="Gene3D" id="3.90.280.10">
    <property type="entry name" value="PEBP-like"/>
    <property type="match status" value="1"/>
</dbReference>
<sequence>MVIVSKIITFLALQFVADSSLRTVKQAFKNAKLPHTLGIEFKPKALLDVVFLADTSKPPIDVIAGMAVLKNDTSTQPSFSVTFPGKRVIPPEYGSGPFVVTVLDPDAPSPQNTSWAQVRHFLAGNFYFEFGASGPQLVNKTPAVSDWKAPSPPEGSDAHKYAFLLYKQSPEFNDQTLVNSSTPIKNFNISQFAVATGLGQPIAGTFILVAP</sequence>
<dbReference type="PANTHER" id="PTHR11362">
    <property type="entry name" value="PHOSPHATIDYLETHANOLAMINE-BINDING PROTEIN"/>
    <property type="match status" value="1"/>
</dbReference>
<accession>A0A9P6E554</accession>
<evidence type="ECO:0000313" key="2">
    <source>
        <dbReference type="EMBL" id="KAF9522743.1"/>
    </source>
</evidence>
<dbReference type="InterPro" id="IPR036610">
    <property type="entry name" value="PEBP-like_sf"/>
</dbReference>
<dbReference type="Proteomes" id="UP000807306">
    <property type="component" value="Unassembled WGS sequence"/>
</dbReference>
<evidence type="ECO:0000256" key="1">
    <source>
        <dbReference type="SAM" id="SignalP"/>
    </source>
</evidence>
<keyword evidence="1" id="KW-0732">Signal</keyword>
<dbReference type="InterPro" id="IPR035810">
    <property type="entry name" value="PEBP_euk"/>
</dbReference>
<gene>
    <name evidence="2" type="ORF">CPB83DRAFT_822508</name>
</gene>